<dbReference type="HOGENOM" id="CLU_2284894_0_0_2"/>
<evidence type="ECO:0000313" key="2">
    <source>
        <dbReference type="Proteomes" id="UP000028501"/>
    </source>
</evidence>
<protein>
    <submittedName>
        <fullName evidence="1">Uncharacterized protein</fullName>
    </submittedName>
</protein>
<dbReference type="Proteomes" id="UP000028501">
    <property type="component" value="Chromosome"/>
</dbReference>
<reference evidence="1 2" key="1">
    <citation type="submission" date="2013-07" db="EMBL/GenBank/DDBJ databases">
        <title>Genome of Archaeoglobus fulgidus.</title>
        <authorList>
            <person name="Fiebig A."/>
            <person name="Birkeland N.-K."/>
        </authorList>
    </citation>
    <scope>NUCLEOTIDE SEQUENCE [LARGE SCALE GENOMIC DNA]</scope>
    <source>
        <strain evidence="1 2">DSM 8774</strain>
    </source>
</reference>
<evidence type="ECO:0000313" key="1">
    <source>
        <dbReference type="EMBL" id="AIG98379.1"/>
    </source>
</evidence>
<sequence>MSGRNYLKAIYIEIGDDRFLEVWQGSFVIGFKGPEEALKKIKETLSNVEILTSSTILGLTRGKPDNIDNSWIDRLFRSQNKEEVDLRKSLFNGTFEPRASE</sequence>
<gene>
    <name evidence="1" type="ORF">AFULGI_00016170</name>
</gene>
<organism evidence="1 2">
    <name type="scientific">Archaeoglobus fulgidus DSM 8774</name>
    <dbReference type="NCBI Taxonomy" id="1344584"/>
    <lineage>
        <taxon>Archaea</taxon>
        <taxon>Methanobacteriati</taxon>
        <taxon>Methanobacteriota</taxon>
        <taxon>Archaeoglobi</taxon>
        <taxon>Archaeoglobales</taxon>
        <taxon>Archaeoglobaceae</taxon>
        <taxon>Archaeoglobus</taxon>
    </lineage>
</organism>
<proteinExistence type="predicted"/>
<dbReference type="KEGG" id="afg:AFULGI_00016170"/>
<accession>A0A075WH04</accession>
<name>A0A075WH04_ARCFL</name>
<dbReference type="EMBL" id="CP006577">
    <property type="protein sequence ID" value="AIG98379.1"/>
    <property type="molecule type" value="Genomic_DNA"/>
</dbReference>
<dbReference type="AlphaFoldDB" id="A0A075WH04"/>